<gene>
    <name evidence="2" type="ORF">JTE90_029527</name>
</gene>
<dbReference type="Proteomes" id="UP000827092">
    <property type="component" value="Unassembled WGS sequence"/>
</dbReference>
<protein>
    <recommendedName>
        <fullName evidence="4">EGF-like domain-containing protein</fullName>
    </recommendedName>
</protein>
<reference evidence="2 3" key="1">
    <citation type="journal article" date="2022" name="Nat. Ecol. Evol.">
        <title>A masculinizing supergene underlies an exaggerated male reproductive morph in a spider.</title>
        <authorList>
            <person name="Hendrickx F."/>
            <person name="De Corte Z."/>
            <person name="Sonet G."/>
            <person name="Van Belleghem S.M."/>
            <person name="Kostlbacher S."/>
            <person name="Vangestel C."/>
        </authorList>
    </citation>
    <scope>NUCLEOTIDE SEQUENCE [LARGE SCALE GENOMIC DNA]</scope>
    <source>
        <strain evidence="2">W744_W776</strain>
    </source>
</reference>
<evidence type="ECO:0008006" key="4">
    <source>
        <dbReference type="Google" id="ProtNLM"/>
    </source>
</evidence>
<accession>A0AAV6VCN4</accession>
<name>A0AAV6VCN4_9ARAC</name>
<sequence length="687" mass="78459">MSFDGAFVIVLIFATIYIPVVKAFYSHVPNAVVPNTLLNDKVSRDLYGADYQNSQLDDSDHQEIQNEEEKDPDHLNLPKKVFRNQNFVGFKDKRDLYYEGNPQTFHRIDRIANIQANNFNVQIDSNLSSPKTENIDDQYNPHFNVLKEDRIRQTSTNPQRRKLFSHKISPSDTIISSQHGVHQKFNEKPNPKSIKHFHNRNVRYIKQNNLKFVSQLQPVLKPNRKNTMHQNSAVNNDVDNFFRSFSLQNSPLIDKIEDANKANHISKKHSKSQHEITDIGSDNEEDEIPKTPLPFQALFPSNNSKVKRQELPPAEIEKIVKVLEPVLSNVLGPNGTNPCSNCTQIIIENAELKIKTQMQNYESSILMPAYPCDDWFPNNRTCWLNRNIGMTVTFVLKFGEGPRNVEVQWRKEFHQLNSKKRRIFLIDPDRPFWNMVVGNSGHEFRLSPITETDIDLNSFSAVVLSSSTNLASVHSHHNINFRIKVLPINQFVYAGGTVTLNMHRISHPKKGVRFKWYTESDGDSNLPSNMQKKGVAGEMLVISEFMRREGGIIACSVFTNSGFLATKARFLINVNSSGLQSVSSTIPSVKKRKRREIEEPGLDYMERKAASNSRPRNKKEIRLGTTNIQVSSARVEDRISKVIASCRSDLYCAPSAYCVKALGFCRCKNGYRGNGFFCWELAQVNVD</sequence>
<keyword evidence="3" id="KW-1185">Reference proteome</keyword>
<dbReference type="EMBL" id="JAFNEN010000114">
    <property type="protein sequence ID" value="KAG8193793.1"/>
    <property type="molecule type" value="Genomic_DNA"/>
</dbReference>
<dbReference type="AlphaFoldDB" id="A0AAV6VCN4"/>
<comment type="caution">
    <text evidence="2">The sequence shown here is derived from an EMBL/GenBank/DDBJ whole genome shotgun (WGS) entry which is preliminary data.</text>
</comment>
<proteinExistence type="predicted"/>
<evidence type="ECO:0000313" key="2">
    <source>
        <dbReference type="EMBL" id="KAG8193793.1"/>
    </source>
</evidence>
<dbReference type="Gene3D" id="2.10.25.10">
    <property type="entry name" value="Laminin"/>
    <property type="match status" value="1"/>
</dbReference>
<feature type="region of interest" description="Disordered" evidence="1">
    <location>
        <begin position="52"/>
        <end position="75"/>
    </location>
</feature>
<evidence type="ECO:0000313" key="3">
    <source>
        <dbReference type="Proteomes" id="UP000827092"/>
    </source>
</evidence>
<evidence type="ECO:0000256" key="1">
    <source>
        <dbReference type="SAM" id="MobiDB-lite"/>
    </source>
</evidence>
<organism evidence="2 3">
    <name type="scientific">Oedothorax gibbosus</name>
    <dbReference type="NCBI Taxonomy" id="931172"/>
    <lineage>
        <taxon>Eukaryota</taxon>
        <taxon>Metazoa</taxon>
        <taxon>Ecdysozoa</taxon>
        <taxon>Arthropoda</taxon>
        <taxon>Chelicerata</taxon>
        <taxon>Arachnida</taxon>
        <taxon>Araneae</taxon>
        <taxon>Araneomorphae</taxon>
        <taxon>Entelegynae</taxon>
        <taxon>Araneoidea</taxon>
        <taxon>Linyphiidae</taxon>
        <taxon>Erigoninae</taxon>
        <taxon>Oedothorax</taxon>
    </lineage>
</organism>